<dbReference type="InterPro" id="IPR006311">
    <property type="entry name" value="TAT_signal"/>
</dbReference>
<reference evidence="2 3" key="1">
    <citation type="journal article" date="2014" name="ISME J.">
        <title>Candidatus Competibacter-lineage genomes retrieved from metagenomes reveal functional metabolic diversity.</title>
        <authorList>
            <person name="McIlroy S.J."/>
            <person name="Albertsen M."/>
            <person name="Andresen E.K."/>
            <person name="Saunders A.M."/>
            <person name="Kristiansen R."/>
            <person name="Stokholm-Bjerregaard M."/>
            <person name="Nielsen K.L."/>
            <person name="Nielsen P.H."/>
        </authorList>
    </citation>
    <scope>NUCLEOTIDE SEQUENCE [LARGE SCALE GENOMIC DNA]</scope>
    <source>
        <strain evidence="2 3">Run_B_J11</strain>
    </source>
</reference>
<dbReference type="OrthoDB" id="424374at2"/>
<protein>
    <submittedName>
        <fullName evidence="2">Uncharacterized protein</fullName>
    </submittedName>
</protein>
<proteinExistence type="predicted"/>
<dbReference type="PROSITE" id="PS51318">
    <property type="entry name" value="TAT"/>
    <property type="match status" value="1"/>
</dbReference>
<comment type="caution">
    <text evidence="2">The sequence shown here is derived from an EMBL/GenBank/DDBJ whole genome shotgun (WGS) entry which is preliminary data.</text>
</comment>
<dbReference type="EMBL" id="CBTK010000293">
    <property type="protein sequence ID" value="CDH47132.1"/>
    <property type="molecule type" value="Genomic_DNA"/>
</dbReference>
<gene>
    <name evidence="2" type="ORF">BN874_750026</name>
</gene>
<dbReference type="AlphaFoldDB" id="A0A7U7J633"/>
<feature type="chain" id="PRO_5030809977" evidence="1">
    <location>
        <begin position="27"/>
        <end position="181"/>
    </location>
</feature>
<evidence type="ECO:0000313" key="2">
    <source>
        <dbReference type="EMBL" id="CDH47132.1"/>
    </source>
</evidence>
<dbReference type="RefSeq" id="WP_034435878.1">
    <property type="nucleotide sequence ID" value="NZ_CBTK010000293.1"/>
</dbReference>
<keyword evidence="1" id="KW-0732">Signal</keyword>
<organism evidence="2 3">
    <name type="scientific">Candidatus Contendobacter odensis Run_B_J11</name>
    <dbReference type="NCBI Taxonomy" id="1400861"/>
    <lineage>
        <taxon>Bacteria</taxon>
        <taxon>Pseudomonadati</taxon>
        <taxon>Pseudomonadota</taxon>
        <taxon>Gammaproteobacteria</taxon>
        <taxon>Candidatus Competibacteraceae</taxon>
        <taxon>Candidatus Contendibacter</taxon>
    </lineage>
</organism>
<keyword evidence="3" id="KW-1185">Reference proteome</keyword>
<name>A0A7U7J633_9GAMM</name>
<sequence>MTTRRNFLTAAALMAVVPLTSSLSLAETKETQVGREKIQLMFVQTADDLKADDKTLRLINVGQQTLYFSDRPVRIAGHLSMPAYMEEWTASAGKDNFSNDPPNATLSVYEGGKAENTLAVVEISHPAVEGKDLVYHYKLIEGAMPKAGGATALFIDWIGPGGGVGPGFHGVGVGARGVGWR</sequence>
<accession>A0A7U7J633</accession>
<dbReference type="Proteomes" id="UP000019184">
    <property type="component" value="Unassembled WGS sequence"/>
</dbReference>
<evidence type="ECO:0000256" key="1">
    <source>
        <dbReference type="SAM" id="SignalP"/>
    </source>
</evidence>
<evidence type="ECO:0000313" key="3">
    <source>
        <dbReference type="Proteomes" id="UP000019184"/>
    </source>
</evidence>
<feature type="signal peptide" evidence="1">
    <location>
        <begin position="1"/>
        <end position="26"/>
    </location>
</feature>